<reference evidence="4" key="1">
    <citation type="submission" date="2016-11" db="EMBL/GenBank/DDBJ databases">
        <title>The genome sequence of Colletotrichum cuscutae.</title>
        <authorList>
            <person name="Baroncelli R."/>
        </authorList>
    </citation>
    <scope>NUCLEOTIDE SEQUENCE</scope>
    <source>
        <strain evidence="4">IMI 304802</strain>
    </source>
</reference>
<feature type="compositionally biased region" description="Basic and acidic residues" evidence="1">
    <location>
        <begin position="527"/>
        <end position="547"/>
    </location>
</feature>
<dbReference type="Proteomes" id="UP001239213">
    <property type="component" value="Unassembled WGS sequence"/>
</dbReference>
<protein>
    <submittedName>
        <fullName evidence="4">Methyltransferase domain-containing protein</fullName>
    </submittedName>
</protein>
<organism evidence="4 5">
    <name type="scientific">Colletotrichum cuscutae</name>
    <dbReference type="NCBI Taxonomy" id="1209917"/>
    <lineage>
        <taxon>Eukaryota</taxon>
        <taxon>Fungi</taxon>
        <taxon>Dikarya</taxon>
        <taxon>Ascomycota</taxon>
        <taxon>Pezizomycotina</taxon>
        <taxon>Sordariomycetes</taxon>
        <taxon>Hypocreomycetidae</taxon>
        <taxon>Glomerellales</taxon>
        <taxon>Glomerellaceae</taxon>
        <taxon>Colletotrichum</taxon>
        <taxon>Colletotrichum acutatum species complex</taxon>
    </lineage>
</organism>
<feature type="compositionally biased region" description="Basic and acidic residues" evidence="1">
    <location>
        <begin position="487"/>
        <end position="517"/>
    </location>
</feature>
<dbReference type="PANTHER" id="PTHR35310">
    <property type="entry name" value="CELL WALL INTEGRITY/STRESS RESPONSE COMPONENT-LIKE PROTEIN"/>
    <property type="match status" value="1"/>
</dbReference>
<feature type="region of interest" description="Disordered" evidence="1">
    <location>
        <begin position="228"/>
        <end position="247"/>
    </location>
</feature>
<dbReference type="CDD" id="cd02440">
    <property type="entry name" value="AdoMet_MTases"/>
    <property type="match status" value="1"/>
</dbReference>
<feature type="compositionally biased region" description="Low complexity" evidence="1">
    <location>
        <begin position="847"/>
        <end position="859"/>
    </location>
</feature>
<feature type="domain" description="Methyltransferase" evidence="3">
    <location>
        <begin position="1049"/>
        <end position="1144"/>
    </location>
</feature>
<dbReference type="Pfam" id="PF13649">
    <property type="entry name" value="Methyltransf_25"/>
    <property type="match status" value="1"/>
</dbReference>
<feature type="transmembrane region" description="Helical" evidence="2">
    <location>
        <begin position="189"/>
        <end position="210"/>
    </location>
</feature>
<feature type="transmembrane region" description="Helical" evidence="2">
    <location>
        <begin position="374"/>
        <end position="395"/>
    </location>
</feature>
<keyword evidence="2" id="KW-0812">Transmembrane</keyword>
<keyword evidence="2" id="KW-0472">Membrane</keyword>
<evidence type="ECO:0000256" key="1">
    <source>
        <dbReference type="SAM" id="MobiDB-lite"/>
    </source>
</evidence>
<dbReference type="GO" id="GO:0008168">
    <property type="term" value="F:methyltransferase activity"/>
    <property type="evidence" value="ECO:0007669"/>
    <property type="project" value="UniProtKB-KW"/>
</dbReference>
<dbReference type="AlphaFoldDB" id="A0AAI9Y302"/>
<dbReference type="SUPFAM" id="SSF53335">
    <property type="entry name" value="S-adenosyl-L-methionine-dependent methyltransferases"/>
    <property type="match status" value="1"/>
</dbReference>
<feature type="compositionally biased region" description="Basic and acidic residues" evidence="1">
    <location>
        <begin position="566"/>
        <end position="582"/>
    </location>
</feature>
<keyword evidence="4" id="KW-0808">Transferase</keyword>
<feature type="compositionally biased region" description="Low complexity" evidence="1">
    <location>
        <begin position="106"/>
        <end position="139"/>
    </location>
</feature>
<dbReference type="EMBL" id="MPDP01000145">
    <property type="protein sequence ID" value="KAK1476337.1"/>
    <property type="molecule type" value="Genomic_DNA"/>
</dbReference>
<dbReference type="GO" id="GO:0032259">
    <property type="term" value="P:methylation"/>
    <property type="evidence" value="ECO:0007669"/>
    <property type="project" value="UniProtKB-KW"/>
</dbReference>
<name>A0AAI9Y302_9PEZI</name>
<keyword evidence="4" id="KW-0489">Methyltransferase</keyword>
<feature type="compositionally biased region" description="Basic and acidic residues" evidence="1">
    <location>
        <begin position="702"/>
        <end position="712"/>
    </location>
</feature>
<feature type="transmembrane region" description="Helical" evidence="2">
    <location>
        <begin position="407"/>
        <end position="427"/>
    </location>
</feature>
<feature type="compositionally biased region" description="Pro residues" evidence="1">
    <location>
        <begin position="860"/>
        <end position="875"/>
    </location>
</feature>
<feature type="compositionally biased region" description="Polar residues" evidence="1">
    <location>
        <begin position="727"/>
        <end position="738"/>
    </location>
</feature>
<feature type="compositionally biased region" description="Low complexity" evidence="1">
    <location>
        <begin position="160"/>
        <end position="185"/>
    </location>
</feature>
<proteinExistence type="predicted"/>
<sequence>MSSTCYTACGSGMADYFCCPSETTCMVLAEKTTALCCPKGSSCETISPITCDVTLQDVVENPTSPIHTTRLKESLPQCGNKCCPFGYTCRGDSACVLDDSQEGEGSQTSSTSVSSTKTRTRTVTSATPTTATQAATTTTVIETLPAASSTPSANPGDDLPTPSAVTSPSETAPAAAAAASPRNSTSGGIIAGTTVAAIASVAGLTCLLWLKRRSISESVGSAKFPRPWQQLRQNGSDQDVSSLPRYNSPPPAYAVEMKPPLAKPYTWKHYSPDSFGRDRYDSRRYDDQDDGSVPVPVSVALALAVELPATPVSFEKGKLFPPFEMPRPTADRVIHDYTAKILPATMILTLVIFTVVVLVYSIGEKAAVPRDAAVAFAGIVFGFSGLWLLGHLVMYCRGAQAVSPPPLALPLPLTGIATGIGDTAMAVPQVPRAAVEVVVPPTVHLHHHQQQQHQRAYQPPQGFPPQLQPHSQPQDQSHRQVLPPQQEKQHQQQRDQQQHKAQQREQQQHRGQEREQQAEAEGPVQLSREEQRQHESRRRLTDHEPYVKEPPYPESPPGAYQGGSQEEPKKPAQQQKDQRKQQQVEQQQPKQGREISGPLENVWQKRPSAPENQPAPVTVPGPVQQRQQPKGPRTMTGKPPEPPERVSSLQKSLPGTPSRRHRSSSLSSSRVNRPGQLSRGASNIPRPSRGGRPEDTPSAPYERGRPRVDRSRPVQNQDIEPEPRSASIRSTSLDSATRASLKVNAAPETCESPWRADSDQPAPLNIAKESPSNLIRPIEEPRVISGHASLSSRRSDQLESDSRSRGAQGQTVAKNRAPTIREVPPTPPNEFAAPVQPAQDEVRDRSVPSSAPSSSSWSPSLPPSRTPPARRPPPLNFDDMGIIPTRESTVREDIRQSMSDLGKSIRRSFTNSRASNSDSRGKPRSIMTGFQTNVVFMPDYNFTATELLHPLFPASFPVSVRVIQLKEGLTTYYLREHIAELNLGKKAQASNESSWIDTIYNLNRGDVDGERERLADNHFKIWLPLTVDLLPPHILSSLEPANPDRAPRIADVATGSGVWLTSLAQLVPQDSQLYGFDLDGLKMPQSHRSGVSFNFVEHDVLKPFSAEFRGTFDLVHVRLLALGLKKDDWDVAVGNMRELLVPGGWLLWEDMSDLLIRFYPLSRAYEEFWWVTMQHDAKVGRDRLMPMGLLKKLRKLGFQNCEQEIFNSWAADDSVRDEATSGIMRLIRPSLTSIVEDGGEETVRTMEDVTRIEAELKRDVEEKGCRVGFDFVWNWGQRA</sequence>
<dbReference type="Gene3D" id="3.40.50.150">
    <property type="entry name" value="Vaccinia Virus protein VP39"/>
    <property type="match status" value="1"/>
</dbReference>
<dbReference type="InterPro" id="IPR029063">
    <property type="entry name" value="SAM-dependent_MTases_sf"/>
</dbReference>
<comment type="caution">
    <text evidence="4">The sequence shown here is derived from an EMBL/GenBank/DDBJ whole genome shotgun (WGS) entry which is preliminary data.</text>
</comment>
<feature type="compositionally biased region" description="Polar residues" evidence="1">
    <location>
        <begin position="230"/>
        <end position="245"/>
    </location>
</feature>
<feature type="compositionally biased region" description="Low complexity" evidence="1">
    <location>
        <begin position="451"/>
        <end position="460"/>
    </location>
</feature>
<evidence type="ECO:0000313" key="4">
    <source>
        <dbReference type="EMBL" id="KAK1476337.1"/>
    </source>
</evidence>
<feature type="region of interest" description="Disordered" evidence="1">
    <location>
        <begin position="100"/>
        <end position="185"/>
    </location>
</feature>
<keyword evidence="5" id="KW-1185">Reference proteome</keyword>
<dbReference type="PANTHER" id="PTHR35310:SF1">
    <property type="entry name" value="CELL WALL INTEGRITY_STRESS RESPONSE COMPONENT-LIKE PROTEIN"/>
    <property type="match status" value="1"/>
</dbReference>
<feature type="transmembrane region" description="Helical" evidence="2">
    <location>
        <begin position="341"/>
        <end position="362"/>
    </location>
</feature>
<feature type="compositionally biased region" description="Basic and acidic residues" evidence="1">
    <location>
        <begin position="793"/>
        <end position="804"/>
    </location>
</feature>
<accession>A0AAI9Y302</accession>
<feature type="compositionally biased region" description="Polar residues" evidence="1">
    <location>
        <begin position="907"/>
        <end position="918"/>
    </location>
</feature>
<dbReference type="InterPro" id="IPR041698">
    <property type="entry name" value="Methyltransf_25"/>
</dbReference>
<gene>
    <name evidence="4" type="ORF">CCUS01_16847</name>
</gene>
<evidence type="ECO:0000256" key="2">
    <source>
        <dbReference type="SAM" id="Phobius"/>
    </source>
</evidence>
<evidence type="ECO:0000259" key="3">
    <source>
        <dbReference type="Pfam" id="PF13649"/>
    </source>
</evidence>
<keyword evidence="2" id="KW-1133">Transmembrane helix</keyword>
<feature type="region of interest" description="Disordered" evidence="1">
    <location>
        <begin position="900"/>
        <end position="925"/>
    </location>
</feature>
<evidence type="ECO:0000313" key="5">
    <source>
        <dbReference type="Proteomes" id="UP001239213"/>
    </source>
</evidence>
<feature type="region of interest" description="Disordered" evidence="1">
    <location>
        <begin position="444"/>
        <end position="881"/>
    </location>
</feature>